<reference evidence="2 3" key="1">
    <citation type="journal article" date="2019" name="Emerg. Microbes Infect.">
        <title>Comprehensive subspecies identification of 175 nontuberculous mycobacteria species based on 7547 genomic profiles.</title>
        <authorList>
            <person name="Matsumoto Y."/>
            <person name="Kinjo T."/>
            <person name="Motooka D."/>
            <person name="Nabeya D."/>
            <person name="Jung N."/>
            <person name="Uechi K."/>
            <person name="Horii T."/>
            <person name="Iida T."/>
            <person name="Fujita J."/>
            <person name="Nakamura S."/>
        </authorList>
    </citation>
    <scope>NUCLEOTIDE SEQUENCE [LARGE SCALE GENOMIC DNA]</scope>
    <source>
        <strain evidence="2 3">JCM 16367</strain>
    </source>
</reference>
<gene>
    <name evidence="2" type="ORF">MNVI_23250</name>
</gene>
<keyword evidence="1" id="KW-0472">Membrane</keyword>
<sequence length="84" mass="8658">MVSARSRAVTELAIACAAVLGCALSWSQVRSTVQVAPVAEGQPVTTSVVYDPPLLLLTLLLATVAGVLAVVGAARLRRAQKSDE</sequence>
<keyword evidence="1" id="KW-0812">Transmembrane</keyword>
<dbReference type="EMBL" id="AP022583">
    <property type="protein sequence ID" value="BBY07007.1"/>
    <property type="molecule type" value="Genomic_DNA"/>
</dbReference>
<keyword evidence="1" id="KW-1133">Transmembrane helix</keyword>
<proteinExistence type="predicted"/>
<dbReference type="Proteomes" id="UP000466894">
    <property type="component" value="Chromosome"/>
</dbReference>
<feature type="transmembrane region" description="Helical" evidence="1">
    <location>
        <begin position="55"/>
        <end position="76"/>
    </location>
</feature>
<accession>A0A7I7PEE0</accession>
<protein>
    <recommendedName>
        <fullName evidence="4">Transmembrane protein</fullName>
    </recommendedName>
</protein>
<evidence type="ECO:0000313" key="3">
    <source>
        <dbReference type="Proteomes" id="UP000466894"/>
    </source>
</evidence>
<evidence type="ECO:0008006" key="4">
    <source>
        <dbReference type="Google" id="ProtNLM"/>
    </source>
</evidence>
<dbReference type="PROSITE" id="PS51257">
    <property type="entry name" value="PROKAR_LIPOPROTEIN"/>
    <property type="match status" value="1"/>
</dbReference>
<dbReference type="KEGG" id="mnv:MNVI_23250"/>
<name>A0A7I7PEE0_9MYCO</name>
<dbReference type="AlphaFoldDB" id="A0A7I7PEE0"/>
<organism evidence="2 3">
    <name type="scientific">Mycobacterium noviomagense</name>
    <dbReference type="NCBI Taxonomy" id="459858"/>
    <lineage>
        <taxon>Bacteria</taxon>
        <taxon>Bacillati</taxon>
        <taxon>Actinomycetota</taxon>
        <taxon>Actinomycetes</taxon>
        <taxon>Mycobacteriales</taxon>
        <taxon>Mycobacteriaceae</taxon>
        <taxon>Mycobacterium</taxon>
    </lineage>
</organism>
<evidence type="ECO:0000313" key="2">
    <source>
        <dbReference type="EMBL" id="BBY07007.1"/>
    </source>
</evidence>
<evidence type="ECO:0000256" key="1">
    <source>
        <dbReference type="SAM" id="Phobius"/>
    </source>
</evidence>